<organism evidence="1 2">
    <name type="scientific">Phytophthora megakarya</name>
    <dbReference type="NCBI Taxonomy" id="4795"/>
    <lineage>
        <taxon>Eukaryota</taxon>
        <taxon>Sar</taxon>
        <taxon>Stramenopiles</taxon>
        <taxon>Oomycota</taxon>
        <taxon>Peronosporomycetes</taxon>
        <taxon>Peronosporales</taxon>
        <taxon>Peronosporaceae</taxon>
        <taxon>Phytophthora</taxon>
    </lineage>
</organism>
<dbReference type="AlphaFoldDB" id="A0A225WJF4"/>
<dbReference type="OrthoDB" id="124750at2759"/>
<name>A0A225WJF4_9STRA</name>
<protein>
    <submittedName>
        <fullName evidence="1">Uncharacterized protein</fullName>
    </submittedName>
</protein>
<gene>
    <name evidence="1" type="ORF">PHMEG_0008262</name>
</gene>
<evidence type="ECO:0000313" key="2">
    <source>
        <dbReference type="Proteomes" id="UP000198211"/>
    </source>
</evidence>
<accession>A0A225WJF4</accession>
<keyword evidence="2" id="KW-1185">Reference proteome</keyword>
<proteinExistence type="predicted"/>
<evidence type="ECO:0000313" key="1">
    <source>
        <dbReference type="EMBL" id="OWZ17745.1"/>
    </source>
</evidence>
<dbReference type="EMBL" id="NBNE01000698">
    <property type="protein sequence ID" value="OWZ17745.1"/>
    <property type="molecule type" value="Genomic_DNA"/>
</dbReference>
<sequence length="83" mass="9649">MEAVEWMCDYCGGSECDWKRAGSELQEAGLCLETKLSRRRQRGRAVRTALRRLYSYYNYGALRGDVPECINRQLNKYGRTTMS</sequence>
<dbReference type="Proteomes" id="UP000198211">
    <property type="component" value="Unassembled WGS sequence"/>
</dbReference>
<reference evidence="2" key="1">
    <citation type="submission" date="2017-03" db="EMBL/GenBank/DDBJ databases">
        <title>Phytopthora megakarya and P. palmivora, two closely related causual agents of cacao black pod achieved similar genome size and gene model numbers by different mechanisms.</title>
        <authorList>
            <person name="Ali S."/>
            <person name="Shao J."/>
            <person name="Larry D.J."/>
            <person name="Kronmiller B."/>
            <person name="Shen D."/>
            <person name="Strem M.D."/>
            <person name="Melnick R.L."/>
            <person name="Guiltinan M.J."/>
            <person name="Tyler B.M."/>
            <person name="Meinhardt L.W."/>
            <person name="Bailey B.A."/>
        </authorList>
    </citation>
    <scope>NUCLEOTIDE SEQUENCE [LARGE SCALE GENOMIC DNA]</scope>
    <source>
        <strain evidence="2">zdho120</strain>
    </source>
</reference>
<comment type="caution">
    <text evidence="1">The sequence shown here is derived from an EMBL/GenBank/DDBJ whole genome shotgun (WGS) entry which is preliminary data.</text>
</comment>